<dbReference type="InterPro" id="IPR050483">
    <property type="entry name" value="CoA-transferase_III_domain"/>
</dbReference>
<accession>A0A3S3EC32</accession>
<reference evidence="2 3" key="1">
    <citation type="submission" date="2018-11" db="EMBL/GenBank/DDBJ databases">
        <title>Rhodococcus spongicola sp. nov. and Rhodococcus xishaensis sp. nov. from marine sponges.</title>
        <authorList>
            <person name="Li L."/>
            <person name="Lin H.W."/>
        </authorList>
    </citation>
    <scope>NUCLEOTIDE SEQUENCE [LARGE SCALE GENOMIC DNA]</scope>
    <source>
        <strain evidence="2 3">CCTCC AB2014297</strain>
    </source>
</reference>
<evidence type="ECO:0000313" key="2">
    <source>
        <dbReference type="EMBL" id="RVW10496.1"/>
    </source>
</evidence>
<sequence length="394" mass="42485">MTEHDPGGHLDPTKPQALEGITVVDFTHVLAGPTCTRMLADSGARVIKIERPGVGDDTRRMGPFADDGSSEYYRLANIGKESIALDLKDPDDMALVRSMIKHADVVVENFRPGVMAHLGLAPDDLVAEHPRLIVCSISGFGQYGPMHQESAYDTVIQALSGIMDATGWPDGPATRVGTSISDITAGIMGYCGILTALVARDRTGRGTTVDIAMLDSTFALMEHGLMDALGPRVRPTRLGNRHPFMYPFDTFECSDHPIAIAVGNDHLFELMCGALGLTHLPADERFATNVDRCAHHTDLKTAMEDVLRTDTGEAWRGRLTEAGVPVGIVLNVDDTRALDQIAVRGMIKDVGGFDVPGTPLKFGTWDSLGATIPSPELDDCGDMLRREFAPRPDA</sequence>
<organism evidence="2 3">
    <name type="scientific">Prescottella agglutinans</name>
    <dbReference type="NCBI Taxonomy" id="1644129"/>
    <lineage>
        <taxon>Bacteria</taxon>
        <taxon>Bacillati</taxon>
        <taxon>Actinomycetota</taxon>
        <taxon>Actinomycetes</taxon>
        <taxon>Mycobacteriales</taxon>
        <taxon>Nocardiaceae</taxon>
        <taxon>Prescottella</taxon>
    </lineage>
</organism>
<dbReference type="AlphaFoldDB" id="A0A3S3EC32"/>
<dbReference type="OrthoDB" id="9797653at2"/>
<dbReference type="Proteomes" id="UP000286208">
    <property type="component" value="Unassembled WGS sequence"/>
</dbReference>
<dbReference type="InterPro" id="IPR003673">
    <property type="entry name" value="CoA-Trfase_fam_III"/>
</dbReference>
<dbReference type="InterPro" id="IPR044855">
    <property type="entry name" value="CoA-Trfase_III_dom3_sf"/>
</dbReference>
<dbReference type="Pfam" id="PF02515">
    <property type="entry name" value="CoA_transf_3"/>
    <property type="match status" value="1"/>
</dbReference>
<dbReference type="Gene3D" id="3.40.50.10540">
    <property type="entry name" value="Crotonobetainyl-coa:carnitine coa-transferase, domain 1"/>
    <property type="match status" value="1"/>
</dbReference>
<dbReference type="SUPFAM" id="SSF89796">
    <property type="entry name" value="CoA-transferase family III (CaiB/BaiF)"/>
    <property type="match status" value="1"/>
</dbReference>
<proteinExistence type="predicted"/>
<dbReference type="InterPro" id="IPR023606">
    <property type="entry name" value="CoA-Trfase_III_dom_1_sf"/>
</dbReference>
<comment type="caution">
    <text evidence="2">The sequence shown here is derived from an EMBL/GenBank/DDBJ whole genome shotgun (WGS) entry which is preliminary data.</text>
</comment>
<dbReference type="EMBL" id="RKLP01000002">
    <property type="protein sequence ID" value="RVW10496.1"/>
    <property type="molecule type" value="Genomic_DNA"/>
</dbReference>
<dbReference type="PANTHER" id="PTHR48207">
    <property type="entry name" value="SUCCINATE--HYDROXYMETHYLGLUTARATE COA-TRANSFERASE"/>
    <property type="match status" value="1"/>
</dbReference>
<evidence type="ECO:0000256" key="1">
    <source>
        <dbReference type="ARBA" id="ARBA00022679"/>
    </source>
</evidence>
<protein>
    <submittedName>
        <fullName evidence="2">CoA transferase</fullName>
    </submittedName>
</protein>
<dbReference type="Gene3D" id="3.30.1540.10">
    <property type="entry name" value="formyl-coa transferase, domain 3"/>
    <property type="match status" value="1"/>
</dbReference>
<gene>
    <name evidence="2" type="ORF">EGT67_04835</name>
</gene>
<dbReference type="GO" id="GO:0008410">
    <property type="term" value="F:CoA-transferase activity"/>
    <property type="evidence" value="ECO:0007669"/>
    <property type="project" value="TreeGrafter"/>
</dbReference>
<dbReference type="PANTHER" id="PTHR48207:SF3">
    <property type="entry name" value="SUCCINATE--HYDROXYMETHYLGLUTARATE COA-TRANSFERASE"/>
    <property type="match status" value="1"/>
</dbReference>
<dbReference type="RefSeq" id="WP_127914925.1">
    <property type="nucleotide sequence ID" value="NZ_RKLP01000002.1"/>
</dbReference>
<evidence type="ECO:0000313" key="3">
    <source>
        <dbReference type="Proteomes" id="UP000286208"/>
    </source>
</evidence>
<name>A0A3S3EC32_9NOCA</name>
<keyword evidence="1 2" id="KW-0808">Transferase</keyword>
<keyword evidence="3" id="KW-1185">Reference proteome</keyword>